<protein>
    <recommendedName>
        <fullName evidence="4">Right handed beta helix domain-containing protein</fullName>
    </recommendedName>
</protein>
<dbReference type="PaxDb" id="2903-EOD23903"/>
<evidence type="ECO:0008006" key="4">
    <source>
        <dbReference type="Google" id="ProtNLM"/>
    </source>
</evidence>
<dbReference type="RefSeq" id="XP_005776332.1">
    <property type="nucleotide sequence ID" value="XM_005776275.1"/>
</dbReference>
<dbReference type="AlphaFoldDB" id="A0A0D3JK68"/>
<keyword evidence="3" id="KW-1185">Reference proteome</keyword>
<sequence length="302" mass="32426">MLMFMSCCACLSLVLVSWHSAAGPLPEVVGSVQVTGSVGRGPHEKPRCNSKNVYCTMDHDFVEDSKGHGQVQPIGTVIDGGGRFPILRLGKFSSLAVNTLRLENGNARACDPTMPEIELINVGAARSSEPGWTAQIGEGGCVMHAAGGAIFSVGGQLVLTNTAIRWNRATFGGGLYVEGEAEVHQSNVDHNVASKCGGALYASVGSRVLFDKYKFQNNKDSCQQHAVPPRVATDQEFKYGAPAERRLANQEGAQGKQEDLNSRVWGGTIYEGPPLRLPPPAPRGYGRYSLQWLWSLAWPSNA</sequence>
<reference evidence="3" key="1">
    <citation type="journal article" date="2013" name="Nature">
        <title>Pan genome of the phytoplankton Emiliania underpins its global distribution.</title>
        <authorList>
            <person name="Read B.A."/>
            <person name="Kegel J."/>
            <person name="Klute M.J."/>
            <person name="Kuo A."/>
            <person name="Lefebvre S.C."/>
            <person name="Maumus F."/>
            <person name="Mayer C."/>
            <person name="Miller J."/>
            <person name="Monier A."/>
            <person name="Salamov A."/>
            <person name="Young J."/>
            <person name="Aguilar M."/>
            <person name="Claverie J.M."/>
            <person name="Frickenhaus S."/>
            <person name="Gonzalez K."/>
            <person name="Herman E.K."/>
            <person name="Lin Y.C."/>
            <person name="Napier J."/>
            <person name="Ogata H."/>
            <person name="Sarno A.F."/>
            <person name="Shmutz J."/>
            <person name="Schroeder D."/>
            <person name="de Vargas C."/>
            <person name="Verret F."/>
            <person name="von Dassow P."/>
            <person name="Valentin K."/>
            <person name="Van de Peer Y."/>
            <person name="Wheeler G."/>
            <person name="Dacks J.B."/>
            <person name="Delwiche C.F."/>
            <person name="Dyhrman S.T."/>
            <person name="Glockner G."/>
            <person name="John U."/>
            <person name="Richards T."/>
            <person name="Worden A.Z."/>
            <person name="Zhang X."/>
            <person name="Grigoriev I.V."/>
            <person name="Allen A.E."/>
            <person name="Bidle K."/>
            <person name="Borodovsky M."/>
            <person name="Bowler C."/>
            <person name="Brownlee C."/>
            <person name="Cock J.M."/>
            <person name="Elias M."/>
            <person name="Gladyshev V.N."/>
            <person name="Groth M."/>
            <person name="Guda C."/>
            <person name="Hadaegh A."/>
            <person name="Iglesias-Rodriguez M.D."/>
            <person name="Jenkins J."/>
            <person name="Jones B.M."/>
            <person name="Lawson T."/>
            <person name="Leese F."/>
            <person name="Lindquist E."/>
            <person name="Lobanov A."/>
            <person name="Lomsadze A."/>
            <person name="Malik S.B."/>
            <person name="Marsh M.E."/>
            <person name="Mackinder L."/>
            <person name="Mock T."/>
            <person name="Mueller-Roeber B."/>
            <person name="Pagarete A."/>
            <person name="Parker M."/>
            <person name="Probert I."/>
            <person name="Quesneville H."/>
            <person name="Raines C."/>
            <person name="Rensing S.A."/>
            <person name="Riano-Pachon D.M."/>
            <person name="Richier S."/>
            <person name="Rokitta S."/>
            <person name="Shiraiwa Y."/>
            <person name="Soanes D.M."/>
            <person name="van der Giezen M."/>
            <person name="Wahlund T.M."/>
            <person name="Williams B."/>
            <person name="Wilson W."/>
            <person name="Wolfe G."/>
            <person name="Wurch L.L."/>
        </authorList>
    </citation>
    <scope>NUCLEOTIDE SEQUENCE</scope>
</reference>
<evidence type="ECO:0000313" key="3">
    <source>
        <dbReference type="Proteomes" id="UP000013827"/>
    </source>
</evidence>
<feature type="chain" id="PRO_5044275338" description="Right handed beta helix domain-containing protein" evidence="1">
    <location>
        <begin position="23"/>
        <end position="302"/>
    </location>
</feature>
<proteinExistence type="predicted"/>
<keyword evidence="1" id="KW-0732">Signal</keyword>
<feature type="signal peptide" evidence="1">
    <location>
        <begin position="1"/>
        <end position="22"/>
    </location>
</feature>
<dbReference type="HOGENOM" id="CLU_922650_0_0_1"/>
<dbReference type="Proteomes" id="UP000013827">
    <property type="component" value="Unassembled WGS sequence"/>
</dbReference>
<evidence type="ECO:0000256" key="1">
    <source>
        <dbReference type="SAM" id="SignalP"/>
    </source>
</evidence>
<organism evidence="2 3">
    <name type="scientific">Emiliania huxleyi (strain CCMP1516)</name>
    <dbReference type="NCBI Taxonomy" id="280463"/>
    <lineage>
        <taxon>Eukaryota</taxon>
        <taxon>Haptista</taxon>
        <taxon>Haptophyta</taxon>
        <taxon>Prymnesiophyceae</taxon>
        <taxon>Isochrysidales</taxon>
        <taxon>Noelaerhabdaceae</taxon>
        <taxon>Emiliania</taxon>
    </lineage>
</organism>
<evidence type="ECO:0000313" key="2">
    <source>
        <dbReference type="EnsemblProtists" id="EOD23903"/>
    </source>
</evidence>
<reference evidence="2" key="2">
    <citation type="submission" date="2024-10" db="UniProtKB">
        <authorList>
            <consortium name="EnsemblProtists"/>
        </authorList>
    </citation>
    <scope>IDENTIFICATION</scope>
</reference>
<dbReference type="GeneID" id="17269448"/>
<dbReference type="InterPro" id="IPR011050">
    <property type="entry name" value="Pectin_lyase_fold/virulence"/>
</dbReference>
<dbReference type="KEGG" id="ehx:EMIHUDRAFT_101132"/>
<name>A0A0D3JK68_EMIH1</name>
<dbReference type="SUPFAM" id="SSF51126">
    <property type="entry name" value="Pectin lyase-like"/>
    <property type="match status" value="1"/>
</dbReference>
<accession>A0A0D3JK68</accession>
<dbReference type="EnsemblProtists" id="EOD23903">
    <property type="protein sequence ID" value="EOD23903"/>
    <property type="gene ID" value="EMIHUDRAFT_101132"/>
</dbReference>